<dbReference type="InterPro" id="IPR036249">
    <property type="entry name" value="Thioredoxin-like_sf"/>
</dbReference>
<evidence type="ECO:0000313" key="2">
    <source>
        <dbReference type="Proteomes" id="UP000823661"/>
    </source>
</evidence>
<evidence type="ECO:0008006" key="3">
    <source>
        <dbReference type="Google" id="ProtNLM"/>
    </source>
</evidence>
<sequence>MGNLFKVILTVSFVLLSLVSCGARQEVRKVLSAFMDTEIVLPGDMEVYEDGTFSLAVMDSLRPVKMIIYYDSTECSGCRISHLIELEALYADASEDGRYDVVTVFSPGVEALEEVRLQLAIQDFSFPVYIDTYGSFAEENGSIPEDERFHSFLTDRDGHPVFVGNPVGSERLQCLFQEVLAGIHNQ</sequence>
<evidence type="ECO:0000313" key="1">
    <source>
        <dbReference type="EMBL" id="MBO8452298.1"/>
    </source>
</evidence>
<dbReference type="AlphaFoldDB" id="A0A9D9HIJ3"/>
<accession>A0A9D9HIJ3</accession>
<dbReference type="EMBL" id="JADIMI010000052">
    <property type="protein sequence ID" value="MBO8452298.1"/>
    <property type="molecule type" value="Genomic_DNA"/>
</dbReference>
<comment type="caution">
    <text evidence="1">The sequence shown here is derived from an EMBL/GenBank/DDBJ whole genome shotgun (WGS) entry which is preliminary data.</text>
</comment>
<dbReference type="Proteomes" id="UP000823661">
    <property type="component" value="Unassembled WGS sequence"/>
</dbReference>
<dbReference type="PROSITE" id="PS51257">
    <property type="entry name" value="PROKAR_LIPOPROTEIN"/>
    <property type="match status" value="1"/>
</dbReference>
<organism evidence="1 2">
    <name type="scientific">Candidatus Cryptobacteroides intestinavium</name>
    <dbReference type="NCBI Taxonomy" id="2840766"/>
    <lineage>
        <taxon>Bacteria</taxon>
        <taxon>Pseudomonadati</taxon>
        <taxon>Bacteroidota</taxon>
        <taxon>Bacteroidia</taxon>
        <taxon>Bacteroidales</taxon>
        <taxon>Candidatus Cryptobacteroides</taxon>
    </lineage>
</organism>
<dbReference type="Gene3D" id="3.40.30.10">
    <property type="entry name" value="Glutaredoxin"/>
    <property type="match status" value="1"/>
</dbReference>
<protein>
    <recommendedName>
        <fullName evidence="3">Thioredoxin domain-containing protein</fullName>
    </recommendedName>
</protein>
<dbReference type="SUPFAM" id="SSF52833">
    <property type="entry name" value="Thioredoxin-like"/>
    <property type="match status" value="1"/>
</dbReference>
<name>A0A9D9HIJ3_9BACT</name>
<proteinExistence type="predicted"/>
<gene>
    <name evidence="1" type="ORF">IAC06_05380</name>
</gene>
<reference evidence="1" key="1">
    <citation type="submission" date="2020-10" db="EMBL/GenBank/DDBJ databases">
        <authorList>
            <person name="Gilroy R."/>
        </authorList>
    </citation>
    <scope>NUCLEOTIDE SEQUENCE</scope>
    <source>
        <strain evidence="1">B1-20833</strain>
    </source>
</reference>
<reference evidence="1" key="2">
    <citation type="journal article" date="2021" name="PeerJ">
        <title>Extensive microbial diversity within the chicken gut microbiome revealed by metagenomics and culture.</title>
        <authorList>
            <person name="Gilroy R."/>
            <person name="Ravi A."/>
            <person name="Getino M."/>
            <person name="Pursley I."/>
            <person name="Horton D.L."/>
            <person name="Alikhan N.F."/>
            <person name="Baker D."/>
            <person name="Gharbi K."/>
            <person name="Hall N."/>
            <person name="Watson M."/>
            <person name="Adriaenssens E.M."/>
            <person name="Foster-Nyarko E."/>
            <person name="Jarju S."/>
            <person name="Secka A."/>
            <person name="Antonio M."/>
            <person name="Oren A."/>
            <person name="Chaudhuri R.R."/>
            <person name="La Ragione R."/>
            <person name="Hildebrand F."/>
            <person name="Pallen M.J."/>
        </authorList>
    </citation>
    <scope>NUCLEOTIDE SEQUENCE</scope>
    <source>
        <strain evidence="1">B1-20833</strain>
    </source>
</reference>